<sequence length="170" mass="18775">MNSQQRLFSRFIKSLPPGELTWIGVRPERKAVMQELTSVTAHKDLGLEGDHRLKKTPGSGRQVTLISQEYIDMISHYLGGKPVYPNTLRRNLVVKNINLSALRYQQFQIGDAVFEAGALCHPCQRMEAALGKGGVAAMMGHGGLCCKVIKTGEIKIGDTVSLVRPQQDLF</sequence>
<dbReference type="GO" id="GO:0030170">
    <property type="term" value="F:pyridoxal phosphate binding"/>
    <property type="evidence" value="ECO:0007669"/>
    <property type="project" value="InterPro"/>
</dbReference>
<protein>
    <submittedName>
        <fullName evidence="2">Molybdenum cofactor sulfurase</fullName>
    </submittedName>
</protein>
<name>A0AA37W6X6_9GAMM</name>
<reference evidence="2" key="2">
    <citation type="submission" date="2023-01" db="EMBL/GenBank/DDBJ databases">
        <title>Draft genome sequence of Litoribrevibacter albus strain NBRC 110071.</title>
        <authorList>
            <person name="Sun Q."/>
            <person name="Mori K."/>
        </authorList>
    </citation>
    <scope>NUCLEOTIDE SEQUENCE</scope>
    <source>
        <strain evidence="2">NBRC 110071</strain>
    </source>
</reference>
<keyword evidence="3" id="KW-1185">Reference proteome</keyword>
<dbReference type="Gene3D" id="2.40.33.20">
    <property type="entry name" value="PK beta-barrel domain-like"/>
    <property type="match status" value="1"/>
</dbReference>
<dbReference type="InterPro" id="IPR052716">
    <property type="entry name" value="MOSC_domain"/>
</dbReference>
<dbReference type="Pfam" id="PF03473">
    <property type="entry name" value="MOSC"/>
    <property type="match status" value="1"/>
</dbReference>
<evidence type="ECO:0000313" key="3">
    <source>
        <dbReference type="Proteomes" id="UP001161389"/>
    </source>
</evidence>
<accession>A0AA37W6X6</accession>
<evidence type="ECO:0000259" key="1">
    <source>
        <dbReference type="PROSITE" id="PS51340"/>
    </source>
</evidence>
<dbReference type="InterPro" id="IPR011037">
    <property type="entry name" value="Pyrv_Knase-like_insert_dom_sf"/>
</dbReference>
<dbReference type="RefSeq" id="WP_284382365.1">
    <property type="nucleotide sequence ID" value="NZ_BSNM01000015.1"/>
</dbReference>
<proteinExistence type="predicted"/>
<dbReference type="EMBL" id="BSNM01000015">
    <property type="protein sequence ID" value="GLQ32397.1"/>
    <property type="molecule type" value="Genomic_DNA"/>
</dbReference>
<comment type="caution">
    <text evidence="2">The sequence shown here is derived from an EMBL/GenBank/DDBJ whole genome shotgun (WGS) entry which is preliminary data.</text>
</comment>
<dbReference type="PANTHER" id="PTHR36930:SF1">
    <property type="entry name" value="MOSC DOMAIN-CONTAINING PROTEIN"/>
    <property type="match status" value="1"/>
</dbReference>
<gene>
    <name evidence="2" type="ORF">GCM10007876_28760</name>
</gene>
<dbReference type="Proteomes" id="UP001161389">
    <property type="component" value="Unassembled WGS sequence"/>
</dbReference>
<feature type="domain" description="MOSC" evidence="1">
    <location>
        <begin position="31"/>
        <end position="163"/>
    </location>
</feature>
<dbReference type="GO" id="GO:0030151">
    <property type="term" value="F:molybdenum ion binding"/>
    <property type="evidence" value="ECO:0007669"/>
    <property type="project" value="InterPro"/>
</dbReference>
<dbReference type="InterPro" id="IPR005302">
    <property type="entry name" value="MoCF_Sase_C"/>
</dbReference>
<dbReference type="PANTHER" id="PTHR36930">
    <property type="entry name" value="METAL-SULFUR CLUSTER BIOSYNTHESIS PROTEINS YUAD-RELATED"/>
    <property type="match status" value="1"/>
</dbReference>
<evidence type="ECO:0000313" key="2">
    <source>
        <dbReference type="EMBL" id="GLQ32397.1"/>
    </source>
</evidence>
<reference evidence="2" key="1">
    <citation type="journal article" date="2014" name="Int. J. Syst. Evol. Microbiol.">
        <title>Complete genome sequence of Corynebacterium casei LMG S-19264T (=DSM 44701T), isolated from a smear-ripened cheese.</title>
        <authorList>
            <consortium name="US DOE Joint Genome Institute (JGI-PGF)"/>
            <person name="Walter F."/>
            <person name="Albersmeier A."/>
            <person name="Kalinowski J."/>
            <person name="Ruckert C."/>
        </authorList>
    </citation>
    <scope>NUCLEOTIDE SEQUENCE</scope>
    <source>
        <strain evidence="2">NBRC 110071</strain>
    </source>
</reference>
<dbReference type="SUPFAM" id="SSF50800">
    <property type="entry name" value="PK beta-barrel domain-like"/>
    <property type="match status" value="1"/>
</dbReference>
<dbReference type="PROSITE" id="PS51340">
    <property type="entry name" value="MOSC"/>
    <property type="match status" value="1"/>
</dbReference>
<dbReference type="AlphaFoldDB" id="A0AA37W6X6"/>
<dbReference type="GO" id="GO:0003824">
    <property type="term" value="F:catalytic activity"/>
    <property type="evidence" value="ECO:0007669"/>
    <property type="project" value="InterPro"/>
</dbReference>
<organism evidence="2 3">
    <name type="scientific">Litoribrevibacter albus</name>
    <dbReference type="NCBI Taxonomy" id="1473156"/>
    <lineage>
        <taxon>Bacteria</taxon>
        <taxon>Pseudomonadati</taxon>
        <taxon>Pseudomonadota</taxon>
        <taxon>Gammaproteobacteria</taxon>
        <taxon>Oceanospirillales</taxon>
        <taxon>Oceanospirillaceae</taxon>
        <taxon>Litoribrevibacter</taxon>
    </lineage>
</organism>